<dbReference type="Pfam" id="PF00293">
    <property type="entry name" value="NUDIX"/>
    <property type="match status" value="1"/>
</dbReference>
<evidence type="ECO:0000259" key="4">
    <source>
        <dbReference type="PROSITE" id="PS51462"/>
    </source>
</evidence>
<dbReference type="PANTHER" id="PTHR43046:SF2">
    <property type="entry name" value="8-OXO-DGTP DIPHOSPHATASE-RELATED"/>
    <property type="match status" value="1"/>
</dbReference>
<evidence type="ECO:0000256" key="2">
    <source>
        <dbReference type="ARBA" id="ARBA00022801"/>
    </source>
</evidence>
<dbReference type="InterPro" id="IPR015797">
    <property type="entry name" value="NUDIX_hydrolase-like_dom_sf"/>
</dbReference>
<feature type="domain" description="Nudix hydrolase" evidence="4">
    <location>
        <begin position="1"/>
        <end position="114"/>
    </location>
</feature>
<organism evidence="5 6">
    <name type="scientific">Paenibacillus oleatilyticus</name>
    <dbReference type="NCBI Taxonomy" id="2594886"/>
    <lineage>
        <taxon>Bacteria</taxon>
        <taxon>Bacillati</taxon>
        <taxon>Bacillota</taxon>
        <taxon>Bacilli</taxon>
        <taxon>Bacillales</taxon>
        <taxon>Paenibacillaceae</taxon>
        <taxon>Paenibacillus</taxon>
    </lineage>
</organism>
<evidence type="ECO:0000256" key="3">
    <source>
        <dbReference type="RuleBase" id="RU003476"/>
    </source>
</evidence>
<dbReference type="PRINTS" id="PR00502">
    <property type="entry name" value="NUDIXFAMILY"/>
</dbReference>
<dbReference type="RefSeq" id="WP_373948899.1">
    <property type="nucleotide sequence ID" value="NZ_JBHDLN010000002.1"/>
</dbReference>
<proteinExistence type="inferred from homology"/>
<dbReference type="InterPro" id="IPR000086">
    <property type="entry name" value="NUDIX_hydrolase_dom"/>
</dbReference>
<comment type="similarity">
    <text evidence="3">Belongs to the Nudix hydrolase family.</text>
</comment>
<keyword evidence="2 3" id="KW-0378">Hydrolase</keyword>
<dbReference type="Proteomes" id="UP001575622">
    <property type="component" value="Unassembled WGS sequence"/>
</dbReference>
<dbReference type="PANTHER" id="PTHR43046">
    <property type="entry name" value="GDP-MANNOSE MANNOSYL HYDROLASE"/>
    <property type="match status" value="1"/>
</dbReference>
<dbReference type="InterPro" id="IPR020476">
    <property type="entry name" value="Nudix_hydrolase"/>
</dbReference>
<dbReference type="InterPro" id="IPR020084">
    <property type="entry name" value="NUDIX_hydrolase_CS"/>
</dbReference>
<name>A0ABV4UYF6_9BACL</name>
<keyword evidence="6" id="KW-1185">Reference proteome</keyword>
<dbReference type="EMBL" id="JBHDLN010000002">
    <property type="protein sequence ID" value="MFB0841421.1"/>
    <property type="molecule type" value="Genomic_DNA"/>
</dbReference>
<dbReference type="Gene3D" id="3.90.79.10">
    <property type="entry name" value="Nucleoside Triphosphate Pyrophosphohydrolase"/>
    <property type="match status" value="1"/>
</dbReference>
<sequence length="152" mass="17547">MQKRRDNHCWAMHGGGVEIGETVEETAKRELLEETGLIANDLELLGVFSGEDRLYTYPNGDEVYTIGIVYVCRDFSGDLLSQTDETTELKWFNIDELPDDIFPPNKKPLKAFVDYINRTKGYRQHFKCFIRLALADYLSKFSLELKIMVLSL</sequence>
<evidence type="ECO:0000313" key="6">
    <source>
        <dbReference type="Proteomes" id="UP001575622"/>
    </source>
</evidence>
<accession>A0ABV4UYF6</accession>
<dbReference type="PROSITE" id="PS51462">
    <property type="entry name" value="NUDIX"/>
    <property type="match status" value="1"/>
</dbReference>
<gene>
    <name evidence="5" type="ORF">ACEU3E_04510</name>
</gene>
<comment type="cofactor">
    <cofactor evidence="1">
        <name>Mg(2+)</name>
        <dbReference type="ChEBI" id="CHEBI:18420"/>
    </cofactor>
</comment>
<evidence type="ECO:0000313" key="5">
    <source>
        <dbReference type="EMBL" id="MFB0841421.1"/>
    </source>
</evidence>
<evidence type="ECO:0000256" key="1">
    <source>
        <dbReference type="ARBA" id="ARBA00001946"/>
    </source>
</evidence>
<dbReference type="CDD" id="cd04677">
    <property type="entry name" value="NUDIX_Hydrolase"/>
    <property type="match status" value="1"/>
</dbReference>
<reference evidence="5 6" key="1">
    <citation type="submission" date="2024-09" db="EMBL/GenBank/DDBJ databases">
        <authorList>
            <person name="Makale K.P.P."/>
            <person name="Makhzoum A."/>
            <person name="Rantong G."/>
            <person name="Rahube T.O."/>
        </authorList>
    </citation>
    <scope>NUCLEOTIDE SEQUENCE [LARGE SCALE GENOMIC DNA]</scope>
    <source>
        <strain evidence="5 6">KM_D13</strain>
    </source>
</reference>
<protein>
    <submittedName>
        <fullName evidence="5">NUDIX hydrolase</fullName>
    </submittedName>
</protein>
<comment type="caution">
    <text evidence="5">The sequence shown here is derived from an EMBL/GenBank/DDBJ whole genome shotgun (WGS) entry which is preliminary data.</text>
</comment>
<dbReference type="SUPFAM" id="SSF55811">
    <property type="entry name" value="Nudix"/>
    <property type="match status" value="1"/>
</dbReference>
<dbReference type="PROSITE" id="PS00893">
    <property type="entry name" value="NUDIX_BOX"/>
    <property type="match status" value="1"/>
</dbReference>
<dbReference type="GO" id="GO:0016787">
    <property type="term" value="F:hydrolase activity"/>
    <property type="evidence" value="ECO:0007669"/>
    <property type="project" value="UniProtKB-KW"/>
</dbReference>